<dbReference type="GO" id="GO:0061630">
    <property type="term" value="F:ubiquitin protein ligase activity"/>
    <property type="evidence" value="ECO:0007669"/>
    <property type="project" value="InterPro"/>
</dbReference>
<dbReference type="InterPro" id="IPR017907">
    <property type="entry name" value="Znf_RING_CS"/>
</dbReference>
<sequence length="474" mass="51124">MSTTTRIISPTDFAGAGASHSNPRTQSHSRSQRPIDLEIDGISASASASASSGGGGGGATGSQHIRQTAASSSLPLTYLALPPLISNSRLRTYRTPSPIITTQQPRHSHSPPLPNIQTSPWGEPTNASTHVELPPIDSWENDPSHNGNLDNSLLASEFNENFLADLANGDFSSPSSYPLFTNSDSRPTQTHSVSRHASLQASTLHQAFTNNAAPANITSTTTATAAPREPPSISCNHNPFRIERTTTQFSSASNSTGESQSSLPIFDSLEENHFLFDSPASSFSEAMPPTTRRSTTAAAARTGSAHASKRRRTSTAAAPAASLRPTSRQIKSPVPRKDMDVEELFGTSPTRSPVDVGTKHEFDTIDLTETNEVLEDVRKPEKDDRIKLAAFQCVICMDDCSNLTVTHCGHLYCASCLHQSLHVDATRGKCPMCRQKLDTKPREAYNSKTKGYWPLELKLMTATRKGKRKANAMS</sequence>
<feature type="domain" description="RING-type" evidence="6">
    <location>
        <begin position="393"/>
        <end position="434"/>
    </location>
</feature>
<dbReference type="PANTHER" id="PTHR47094:SF1">
    <property type="entry name" value="RING-TYPE E3 UBIQUITIN TRANSFERASE"/>
    <property type="match status" value="1"/>
</dbReference>
<dbReference type="AlphaFoldDB" id="A0A9P5APJ3"/>
<dbReference type="GO" id="GO:0033768">
    <property type="term" value="C:SUMO-targeted ubiquitin ligase complex"/>
    <property type="evidence" value="ECO:0007669"/>
    <property type="project" value="TreeGrafter"/>
</dbReference>
<reference evidence="7" key="1">
    <citation type="journal article" date="2017" name="Mycologia">
        <title>Fusarium algeriense, sp. nov., a novel toxigenic crown rot pathogen of durum wheat from Algeria is nested in the Fusarium burgessii species complex.</title>
        <authorList>
            <person name="Laraba I."/>
            <person name="Keddad A."/>
            <person name="Boureghda H."/>
            <person name="Abdallah N."/>
            <person name="Vaughan M.M."/>
            <person name="Proctor R.H."/>
            <person name="Busman M."/>
            <person name="O'Donnell K."/>
        </authorList>
    </citation>
    <scope>NUCLEOTIDE SEQUENCE</scope>
    <source>
        <strain evidence="7">NRRL 25174</strain>
    </source>
</reference>
<dbReference type="SUPFAM" id="SSF57850">
    <property type="entry name" value="RING/U-box"/>
    <property type="match status" value="1"/>
</dbReference>
<dbReference type="GO" id="GO:0140082">
    <property type="term" value="F:SUMO-ubiquitin ligase activity"/>
    <property type="evidence" value="ECO:0007669"/>
    <property type="project" value="TreeGrafter"/>
</dbReference>
<feature type="region of interest" description="Disordered" evidence="5">
    <location>
        <begin position="178"/>
        <end position="199"/>
    </location>
</feature>
<feature type="region of interest" description="Disordered" evidence="5">
    <location>
        <begin position="99"/>
        <end position="152"/>
    </location>
</feature>
<feature type="compositionally biased region" description="Low complexity" evidence="5">
    <location>
        <begin position="314"/>
        <end position="328"/>
    </location>
</feature>
<protein>
    <submittedName>
        <fullName evidence="7">E3 ubiquitin ligase complex slx8-rfp subunit slx8</fullName>
    </submittedName>
</protein>
<evidence type="ECO:0000256" key="5">
    <source>
        <dbReference type="SAM" id="MobiDB-lite"/>
    </source>
</evidence>
<dbReference type="OrthoDB" id="6270329at2759"/>
<proteinExistence type="predicted"/>
<comment type="caution">
    <text evidence="7">The sequence shown here is derived from an EMBL/GenBank/DDBJ whole genome shotgun (WGS) entry which is preliminary data.</text>
</comment>
<dbReference type="PROSITE" id="PS00518">
    <property type="entry name" value="ZF_RING_1"/>
    <property type="match status" value="1"/>
</dbReference>
<feature type="region of interest" description="Disordered" evidence="5">
    <location>
        <begin position="279"/>
        <end position="336"/>
    </location>
</feature>
<dbReference type="PANTHER" id="PTHR47094">
    <property type="entry name" value="ELFLESS, ISOFORM B"/>
    <property type="match status" value="1"/>
</dbReference>
<dbReference type="InterPro" id="IPR001841">
    <property type="entry name" value="Znf_RING"/>
</dbReference>
<evidence type="ECO:0000313" key="8">
    <source>
        <dbReference type="Proteomes" id="UP000730481"/>
    </source>
</evidence>
<dbReference type="InterPro" id="IPR013083">
    <property type="entry name" value="Znf_RING/FYVE/PHD"/>
</dbReference>
<dbReference type="Proteomes" id="UP000730481">
    <property type="component" value="Unassembled WGS sequence"/>
</dbReference>
<evidence type="ECO:0000256" key="3">
    <source>
        <dbReference type="ARBA" id="ARBA00022833"/>
    </source>
</evidence>
<feature type="compositionally biased region" description="Low complexity" evidence="5">
    <location>
        <begin position="290"/>
        <end position="306"/>
    </location>
</feature>
<feature type="compositionally biased region" description="Polar residues" evidence="5">
    <location>
        <begin position="115"/>
        <end position="129"/>
    </location>
</feature>
<gene>
    <name evidence="7" type="ORF">FBEOM_3688</name>
</gene>
<dbReference type="GO" id="GO:0008270">
    <property type="term" value="F:zinc ion binding"/>
    <property type="evidence" value="ECO:0007669"/>
    <property type="project" value="UniProtKB-KW"/>
</dbReference>
<feature type="region of interest" description="Disordered" evidence="5">
    <location>
        <begin position="1"/>
        <end position="68"/>
    </location>
</feature>
<keyword evidence="2 4" id="KW-0863">Zinc-finger</keyword>
<evidence type="ECO:0000256" key="1">
    <source>
        <dbReference type="ARBA" id="ARBA00022723"/>
    </source>
</evidence>
<keyword evidence="3" id="KW-0862">Zinc</keyword>
<evidence type="ECO:0000259" key="6">
    <source>
        <dbReference type="PROSITE" id="PS50089"/>
    </source>
</evidence>
<dbReference type="GO" id="GO:0006511">
    <property type="term" value="P:ubiquitin-dependent protein catabolic process"/>
    <property type="evidence" value="ECO:0007669"/>
    <property type="project" value="TreeGrafter"/>
</dbReference>
<evidence type="ECO:0000256" key="2">
    <source>
        <dbReference type="ARBA" id="ARBA00022771"/>
    </source>
</evidence>
<reference evidence="7" key="2">
    <citation type="submission" date="2020-02" db="EMBL/GenBank/DDBJ databases">
        <title>Identification and distribution of gene clusters putatively required for synthesis of sphingolipid metabolism inhibitors in phylogenetically diverse species of the filamentous fungus Fusarium.</title>
        <authorList>
            <person name="Kim H.-S."/>
            <person name="Busman M."/>
            <person name="Brown D.W."/>
            <person name="Divon H."/>
            <person name="Uhlig S."/>
            <person name="Proctor R.H."/>
        </authorList>
    </citation>
    <scope>NUCLEOTIDE SEQUENCE</scope>
    <source>
        <strain evidence="7">NRRL 25174</strain>
    </source>
</reference>
<dbReference type="GO" id="GO:0032183">
    <property type="term" value="F:SUMO binding"/>
    <property type="evidence" value="ECO:0007669"/>
    <property type="project" value="TreeGrafter"/>
</dbReference>
<feature type="compositionally biased region" description="Polar residues" evidence="5">
    <location>
        <begin position="19"/>
        <end position="29"/>
    </location>
</feature>
<dbReference type="Pfam" id="PF13920">
    <property type="entry name" value="zf-C3HC4_3"/>
    <property type="match status" value="1"/>
</dbReference>
<evidence type="ECO:0000256" key="4">
    <source>
        <dbReference type="PROSITE-ProRule" id="PRU00175"/>
    </source>
</evidence>
<name>A0A9P5APJ3_9HYPO</name>
<dbReference type="Gene3D" id="3.30.40.10">
    <property type="entry name" value="Zinc/RING finger domain, C3HC4 (zinc finger)"/>
    <property type="match status" value="1"/>
</dbReference>
<evidence type="ECO:0000313" key="7">
    <source>
        <dbReference type="EMBL" id="KAF4342361.1"/>
    </source>
</evidence>
<keyword evidence="8" id="KW-1185">Reference proteome</keyword>
<dbReference type="PROSITE" id="PS50089">
    <property type="entry name" value="ZF_RING_2"/>
    <property type="match status" value="1"/>
</dbReference>
<dbReference type="InterPro" id="IPR049627">
    <property type="entry name" value="SLX8"/>
</dbReference>
<accession>A0A9P5APJ3</accession>
<keyword evidence="1" id="KW-0479">Metal-binding</keyword>
<dbReference type="SMART" id="SM00184">
    <property type="entry name" value="RING"/>
    <property type="match status" value="1"/>
</dbReference>
<dbReference type="EMBL" id="PVQB02000145">
    <property type="protein sequence ID" value="KAF4342361.1"/>
    <property type="molecule type" value="Genomic_DNA"/>
</dbReference>
<organism evidence="7 8">
    <name type="scientific">Fusarium beomiforme</name>
    <dbReference type="NCBI Taxonomy" id="44412"/>
    <lineage>
        <taxon>Eukaryota</taxon>
        <taxon>Fungi</taxon>
        <taxon>Dikarya</taxon>
        <taxon>Ascomycota</taxon>
        <taxon>Pezizomycotina</taxon>
        <taxon>Sordariomycetes</taxon>
        <taxon>Hypocreomycetidae</taxon>
        <taxon>Hypocreales</taxon>
        <taxon>Nectriaceae</taxon>
        <taxon>Fusarium</taxon>
        <taxon>Fusarium burgessii species complex</taxon>
    </lineage>
</organism>